<dbReference type="SUPFAM" id="SSF47862">
    <property type="entry name" value="Saposin"/>
    <property type="match status" value="1"/>
</dbReference>
<evidence type="ECO:0000256" key="7">
    <source>
        <dbReference type="ARBA" id="ARBA00022833"/>
    </source>
</evidence>
<sequence>MAPLIPFMLSCSMCYLASNTILTWINDGVSKEELVERVVTFCVTMDLQKEHICRGIAEAHADMLIWMVKKKKETDDPITAEGACGFALFPQCPLKGPQYTWALDFEFTGAKPELSEEPPVPEDSPTLRVLQLTDLHVDPLYSPGSNAQCDEPMCCHKDQGEPKEESDKAGYWGDYRNCDTPMHAFKDLIKHAATQQPNLDYVIFTGDIVDHFIWATSKEKNIEVIKAVMAELKQTFSVPILPIIGNHEAHPVNLFSGQHPEIPEEISSNWVYELAVEMWLPDLTLESRESIKKGGFYKYEIKPGLVIIAINNNYCYHLNWWLLYENKDPTGQLQWLAEQLLEAEKANKKVHILAHIPSGSGSCWDVWSKEYRKIIHRFENTVVAQFHGHTHNDHFNVYYDLENPARATSVAFIGGGATAYADVNPNYRIYTIDGIREGSTFRVLDHETWYYNLTEANLAGPEVPPSWKKLYSFKEAFGMMSLHPKDLDDLVQKMVKDVDLQNKYYGYYVKLGDTSMEKGCNEKCRNNLVCEIVTSVHTDDTKCKSLGIETKTTSERRKRDAQEESSEVGSNESGE</sequence>
<feature type="binding site" evidence="13">
    <location>
        <position position="391"/>
    </location>
    <ligand>
        <name>Zn(2+)</name>
        <dbReference type="ChEBI" id="CHEBI:29105"/>
        <label>1</label>
    </ligand>
</feature>
<feature type="disulfide bond" evidence="14">
    <location>
        <begin position="315"/>
        <end position="363"/>
    </location>
</feature>
<dbReference type="InterPro" id="IPR004843">
    <property type="entry name" value="Calcineurin-like_PHP"/>
</dbReference>
<feature type="binding site" evidence="13">
    <location>
        <position position="207"/>
    </location>
    <ligand>
        <name>Zn(2+)</name>
        <dbReference type="ChEBI" id="CHEBI:29105"/>
        <label>1</label>
    </ligand>
</feature>
<comment type="cofactor">
    <cofactor evidence="13">
        <name>Zn(2+)</name>
        <dbReference type="ChEBI" id="CHEBI:29105"/>
    </cofactor>
    <text evidence="13">Binds 2 Zn(2+) ions per subunit.</text>
</comment>
<dbReference type="GO" id="GO:0016798">
    <property type="term" value="F:hydrolase activity, acting on glycosyl bonds"/>
    <property type="evidence" value="ECO:0007669"/>
    <property type="project" value="UniProtKB-KW"/>
</dbReference>
<dbReference type="PANTHER" id="PTHR10340:SF29">
    <property type="entry name" value="SPHINGOMYELIN PHOSPHODIESTERASE"/>
    <property type="match status" value="1"/>
</dbReference>
<dbReference type="SUPFAM" id="SSF56300">
    <property type="entry name" value="Metallo-dependent phosphatases"/>
    <property type="match status" value="1"/>
</dbReference>
<dbReference type="InterPro" id="IPR011160">
    <property type="entry name" value="Sphingomy_PDE"/>
</dbReference>
<feature type="region of interest" description="Disordered" evidence="15">
    <location>
        <begin position="546"/>
        <end position="575"/>
    </location>
</feature>
<evidence type="ECO:0000256" key="16">
    <source>
        <dbReference type="SAM" id="SignalP"/>
    </source>
</evidence>
<dbReference type="GO" id="GO:0005764">
    <property type="term" value="C:lysosome"/>
    <property type="evidence" value="ECO:0007669"/>
    <property type="project" value="TreeGrafter"/>
</dbReference>
<dbReference type="GO" id="GO:0006685">
    <property type="term" value="P:sphingomyelin catabolic process"/>
    <property type="evidence" value="ECO:0007669"/>
    <property type="project" value="UniProtKB-UniRule"/>
</dbReference>
<dbReference type="OrthoDB" id="282973at2759"/>
<dbReference type="InterPro" id="IPR029052">
    <property type="entry name" value="Metallo-depent_PP-like"/>
</dbReference>
<comment type="caution">
    <text evidence="18">The sequence shown here is derived from an EMBL/GenBank/DDBJ whole genome shotgun (WGS) entry which is preliminary data.</text>
</comment>
<evidence type="ECO:0000256" key="9">
    <source>
        <dbReference type="ARBA" id="ARBA00023180"/>
    </source>
</evidence>
<evidence type="ECO:0000256" key="1">
    <source>
        <dbReference type="ARBA" id="ARBA00004613"/>
    </source>
</evidence>
<dbReference type="CDD" id="cd00842">
    <property type="entry name" value="MPP_ASMase"/>
    <property type="match status" value="1"/>
</dbReference>
<dbReference type="AlphaFoldDB" id="A0A8S1BMX7"/>
<dbReference type="InterPro" id="IPR008139">
    <property type="entry name" value="SaposinB_dom"/>
</dbReference>
<evidence type="ECO:0000313" key="19">
    <source>
        <dbReference type="Proteomes" id="UP000494165"/>
    </source>
</evidence>
<gene>
    <name evidence="18" type="ORF">CLODIP_2_CD08752</name>
</gene>
<dbReference type="PIRSF" id="PIRSF000948">
    <property type="entry name" value="Sphingomy_PDE"/>
    <property type="match status" value="1"/>
</dbReference>
<dbReference type="EC" id="3.1.4.12" evidence="12"/>
<feature type="binding site" evidence="13">
    <location>
        <position position="136"/>
    </location>
    <ligand>
        <name>Zn(2+)</name>
        <dbReference type="ChEBI" id="CHEBI:29105"/>
        <label>1</label>
    </ligand>
</feature>
<evidence type="ECO:0000256" key="15">
    <source>
        <dbReference type="SAM" id="MobiDB-lite"/>
    </source>
</evidence>
<keyword evidence="10 12" id="KW-0326">Glycosidase</keyword>
<proteinExistence type="inferred from homology"/>
<feature type="disulfide bond" evidence="14">
    <location>
        <begin position="14"/>
        <end position="84"/>
    </location>
</feature>
<dbReference type="Gene3D" id="3.60.21.10">
    <property type="match status" value="2"/>
</dbReference>
<feature type="disulfide bond" evidence="14">
    <location>
        <begin position="11"/>
        <end position="92"/>
    </location>
</feature>
<reference evidence="18 19" key="1">
    <citation type="submission" date="2020-04" db="EMBL/GenBank/DDBJ databases">
        <authorList>
            <person name="Alioto T."/>
            <person name="Alioto T."/>
            <person name="Gomez Garrido J."/>
        </authorList>
    </citation>
    <scope>NUCLEOTIDE SEQUENCE [LARGE SCALE GENOMIC DNA]</scope>
</reference>
<keyword evidence="19" id="KW-1185">Reference proteome</keyword>
<feature type="binding site" evidence="13">
    <location>
        <position position="246"/>
    </location>
    <ligand>
        <name>Zn(2+)</name>
        <dbReference type="ChEBI" id="CHEBI:29105"/>
        <label>2</label>
    </ligand>
</feature>
<dbReference type="GO" id="GO:0046872">
    <property type="term" value="F:metal ion binding"/>
    <property type="evidence" value="ECO:0007669"/>
    <property type="project" value="UniProtKB-KW"/>
</dbReference>
<evidence type="ECO:0000256" key="12">
    <source>
        <dbReference type="PIRNR" id="PIRNR000948"/>
    </source>
</evidence>
<dbReference type="PANTHER" id="PTHR10340">
    <property type="entry name" value="SPHINGOMYELIN PHOSPHODIESTERASE"/>
    <property type="match status" value="1"/>
</dbReference>
<feature type="signal peptide" evidence="16">
    <location>
        <begin position="1"/>
        <end position="18"/>
    </location>
</feature>
<feature type="binding site" evidence="13">
    <location>
        <position position="207"/>
    </location>
    <ligand>
        <name>Zn(2+)</name>
        <dbReference type="ChEBI" id="CHEBI:29105"/>
        <label>2</label>
    </ligand>
</feature>
<keyword evidence="5 16" id="KW-0732">Signal</keyword>
<keyword evidence="7 13" id="KW-0862">Zinc</keyword>
<dbReference type="GO" id="GO:0016020">
    <property type="term" value="C:membrane"/>
    <property type="evidence" value="ECO:0007669"/>
    <property type="project" value="GOC"/>
</dbReference>
<feature type="disulfide bond" evidence="14">
    <location>
        <begin position="520"/>
        <end position="524"/>
    </location>
</feature>
<comment type="similarity">
    <text evidence="2 12">Belongs to the acid sphingomyelinase family.</text>
</comment>
<feature type="binding site" evidence="13">
    <location>
        <position position="389"/>
    </location>
    <ligand>
        <name>Zn(2+)</name>
        <dbReference type="ChEBI" id="CHEBI:29105"/>
        <label>2</label>
    </ligand>
</feature>
<dbReference type="Pfam" id="PF00149">
    <property type="entry name" value="Metallophos"/>
    <property type="match status" value="1"/>
</dbReference>
<feature type="disulfide bond" evidence="14">
    <location>
        <begin position="155"/>
        <end position="178"/>
    </location>
</feature>
<accession>A0A8S1BMX7</accession>
<feature type="domain" description="Saposin B-type" evidence="17">
    <location>
        <begin position="7"/>
        <end position="96"/>
    </location>
</feature>
<comment type="catalytic activity">
    <reaction evidence="11">
        <text>a sphingomyelin + H2O = phosphocholine + an N-acylsphing-4-enine + H(+)</text>
        <dbReference type="Rhea" id="RHEA:19253"/>
        <dbReference type="ChEBI" id="CHEBI:15377"/>
        <dbReference type="ChEBI" id="CHEBI:15378"/>
        <dbReference type="ChEBI" id="CHEBI:17636"/>
        <dbReference type="ChEBI" id="CHEBI:52639"/>
        <dbReference type="ChEBI" id="CHEBI:295975"/>
        <dbReference type="EC" id="3.1.4.12"/>
    </reaction>
    <physiologicalReaction direction="left-to-right" evidence="11">
        <dbReference type="Rhea" id="RHEA:19254"/>
    </physiologicalReaction>
</comment>
<dbReference type="GO" id="GO:0005615">
    <property type="term" value="C:extracellular space"/>
    <property type="evidence" value="ECO:0007669"/>
    <property type="project" value="TreeGrafter"/>
</dbReference>
<comment type="function">
    <text evidence="12">Converts sphingomyelin to ceramide.</text>
</comment>
<evidence type="ECO:0000313" key="18">
    <source>
        <dbReference type="EMBL" id="CAB3360244.1"/>
    </source>
</evidence>
<evidence type="ECO:0000256" key="11">
    <source>
        <dbReference type="ARBA" id="ARBA00047268"/>
    </source>
</evidence>
<feature type="disulfide bond" evidence="14">
    <location>
        <begin position="149"/>
        <end position="154"/>
    </location>
</feature>
<keyword evidence="4 13" id="KW-0479">Metal-binding</keyword>
<evidence type="ECO:0000256" key="10">
    <source>
        <dbReference type="ARBA" id="ARBA00023295"/>
    </source>
</evidence>
<evidence type="ECO:0000259" key="17">
    <source>
        <dbReference type="PROSITE" id="PS50015"/>
    </source>
</evidence>
<dbReference type="Pfam" id="PF19272">
    <property type="entry name" value="ASMase_C"/>
    <property type="match status" value="1"/>
</dbReference>
<evidence type="ECO:0000256" key="8">
    <source>
        <dbReference type="ARBA" id="ARBA00023157"/>
    </source>
</evidence>
<dbReference type="GO" id="GO:0061750">
    <property type="term" value="F:acid sphingomyelin phosphodiesterase activity"/>
    <property type="evidence" value="ECO:0007669"/>
    <property type="project" value="TreeGrafter"/>
</dbReference>
<evidence type="ECO:0000256" key="14">
    <source>
        <dbReference type="PIRSR" id="PIRSR000948-2"/>
    </source>
</evidence>
<name>A0A8S1BMX7_9INSE</name>
<feature type="chain" id="PRO_5035797060" description="Sphingomyelin phosphodiesterase" evidence="16">
    <location>
        <begin position="19"/>
        <end position="575"/>
    </location>
</feature>
<feature type="disulfide bond" evidence="14">
    <location>
        <begin position="42"/>
        <end position="53"/>
    </location>
</feature>
<organism evidence="18 19">
    <name type="scientific">Cloeon dipterum</name>
    <dbReference type="NCBI Taxonomy" id="197152"/>
    <lineage>
        <taxon>Eukaryota</taxon>
        <taxon>Metazoa</taxon>
        <taxon>Ecdysozoa</taxon>
        <taxon>Arthropoda</taxon>
        <taxon>Hexapoda</taxon>
        <taxon>Insecta</taxon>
        <taxon>Pterygota</taxon>
        <taxon>Palaeoptera</taxon>
        <taxon>Ephemeroptera</taxon>
        <taxon>Pisciforma</taxon>
        <taxon>Baetidae</taxon>
        <taxon>Cloeon</taxon>
    </lineage>
</organism>
<dbReference type="Proteomes" id="UP000494165">
    <property type="component" value="Unassembled WGS sequence"/>
</dbReference>
<keyword evidence="9" id="KW-0325">Glycoprotein</keyword>
<dbReference type="EMBL" id="CADEPI010000003">
    <property type="protein sequence ID" value="CAB3360244.1"/>
    <property type="molecule type" value="Genomic_DNA"/>
</dbReference>
<dbReference type="InterPro" id="IPR045473">
    <property type="entry name" value="ASM_C"/>
</dbReference>
<evidence type="ECO:0000256" key="2">
    <source>
        <dbReference type="ARBA" id="ARBA00008234"/>
    </source>
</evidence>
<evidence type="ECO:0000256" key="3">
    <source>
        <dbReference type="ARBA" id="ARBA00022525"/>
    </source>
</evidence>
<comment type="subcellular location">
    <subcellularLocation>
        <location evidence="1">Secreted</location>
    </subcellularLocation>
</comment>
<evidence type="ECO:0000256" key="6">
    <source>
        <dbReference type="ARBA" id="ARBA00022801"/>
    </source>
</evidence>
<dbReference type="PROSITE" id="PS50015">
    <property type="entry name" value="SAP_B"/>
    <property type="match status" value="1"/>
</dbReference>
<evidence type="ECO:0000256" key="13">
    <source>
        <dbReference type="PIRSR" id="PIRSR000948-1"/>
    </source>
</evidence>
<keyword evidence="6 12" id="KW-0378">Hydrolase</keyword>
<keyword evidence="3" id="KW-0964">Secreted</keyword>
<feature type="compositionally biased region" description="Basic and acidic residues" evidence="15">
    <location>
        <begin position="552"/>
        <end position="562"/>
    </location>
</feature>
<evidence type="ECO:0000256" key="5">
    <source>
        <dbReference type="ARBA" id="ARBA00022729"/>
    </source>
</evidence>
<feature type="binding site" evidence="13">
    <location>
        <position position="134"/>
    </location>
    <ligand>
        <name>Zn(2+)</name>
        <dbReference type="ChEBI" id="CHEBI:29105"/>
        <label>1</label>
    </ligand>
</feature>
<dbReference type="InterPro" id="IPR011001">
    <property type="entry name" value="Saposin-like"/>
</dbReference>
<dbReference type="InterPro" id="IPR041805">
    <property type="entry name" value="ASMase/PPN1_MPP"/>
</dbReference>
<evidence type="ECO:0000256" key="4">
    <source>
        <dbReference type="ARBA" id="ARBA00022723"/>
    </source>
</evidence>
<feature type="binding site" evidence="13">
    <location>
        <position position="355"/>
    </location>
    <ligand>
        <name>Zn(2+)</name>
        <dbReference type="ChEBI" id="CHEBI:29105"/>
        <label>2</label>
    </ligand>
</feature>
<dbReference type="GO" id="GO:0046513">
    <property type="term" value="P:ceramide biosynthetic process"/>
    <property type="evidence" value="ECO:0007669"/>
    <property type="project" value="UniProtKB-ARBA"/>
</dbReference>
<keyword evidence="8 14" id="KW-1015">Disulfide bond</keyword>
<protein>
    <recommendedName>
        <fullName evidence="12">Sphingomyelin phosphodiesterase</fullName>
        <ecNumber evidence="12">3.1.4.12</ecNumber>
    </recommendedName>
</protein>